<evidence type="ECO:0000313" key="2">
    <source>
        <dbReference type="Proteomes" id="UP000233597"/>
    </source>
</evidence>
<accession>A0A2N3KZS7</accession>
<comment type="caution">
    <text evidence="1">The sequence shown here is derived from an EMBL/GenBank/DDBJ whole genome shotgun (WGS) entry which is preliminary data.</text>
</comment>
<organism evidence="1 2">
    <name type="scientific">Thalassospira marina</name>
    <dbReference type="NCBI Taxonomy" id="2048283"/>
    <lineage>
        <taxon>Bacteria</taxon>
        <taxon>Pseudomonadati</taxon>
        <taxon>Pseudomonadota</taxon>
        <taxon>Alphaproteobacteria</taxon>
        <taxon>Rhodospirillales</taxon>
        <taxon>Thalassospiraceae</taxon>
        <taxon>Thalassospira</taxon>
    </lineage>
</organism>
<dbReference type="Proteomes" id="UP000233597">
    <property type="component" value="Unassembled WGS sequence"/>
</dbReference>
<name>A0A2N3KZS7_9PROT</name>
<proteinExistence type="predicted"/>
<evidence type="ECO:0000313" key="1">
    <source>
        <dbReference type="EMBL" id="PKR56043.1"/>
    </source>
</evidence>
<dbReference type="OrthoDB" id="7325275at2"/>
<dbReference type="RefSeq" id="WP_101264031.1">
    <property type="nucleotide sequence ID" value="NZ_NWTK01000001.1"/>
</dbReference>
<dbReference type="AlphaFoldDB" id="A0A2N3KZS7"/>
<gene>
    <name evidence="1" type="ORF">COO20_02200</name>
</gene>
<sequence length="483" mass="50116">MGAIFADGAVASVRFAGDGQSREFPFEFGVFAPGDVTVSVDGAVIAENIDITLRKAQGQSSGDGGTNSAVASGGAVQFAIAPADGADILISRRLGLRRLSHYDSGSSLRADVLNADFDYVLAALGDVEAGFASTLRLPESGLNGAGQEVTAQLPQPQANRAIMWDATARQLVNGPDSAAIDGAAAASQSAQIAANEADSAAELARQSLAGFISQNATALLQLDCRGQKALAFQDERRSPMVDAPGNRVLDVMQSGAVVRVSNGGRITLPPCGAARNGVMFRIFNGDGTATDIAAAEGDVLHPVDGGVDAGVFALPLRGDAVDVFCDGTRWQVLSVRSGGPLVKMLRTQKQAIPAGGEFVVEWDSIIEDSHGLYDAGTDGIHDVPPGFYHFDIGICMELADQSVQGMVFVERLGAGGWNMHLQGVDTLPNGADGRKILRCSGIARAGIGTDNAFRVRVAHGASDTRNIVATSLASWFHAVRLSA</sequence>
<protein>
    <submittedName>
        <fullName evidence="1">Uncharacterized protein</fullName>
    </submittedName>
</protein>
<reference evidence="1 2" key="1">
    <citation type="submission" date="2017-09" db="EMBL/GenBank/DDBJ databases">
        <title>Biodiversity and function of Thalassospira species in the particle-attached aromatic-hydrocarbon-degrading consortia from the surface seawater of the South China Sea.</title>
        <authorList>
            <person name="Dong C."/>
            <person name="Liu R."/>
            <person name="Shao Z."/>
        </authorList>
    </citation>
    <scope>NUCLEOTIDE SEQUENCE [LARGE SCALE GENOMIC DNA]</scope>
    <source>
        <strain evidence="1 2">CSC1P2</strain>
    </source>
</reference>
<dbReference type="EMBL" id="NWTK01000001">
    <property type="protein sequence ID" value="PKR56043.1"/>
    <property type="molecule type" value="Genomic_DNA"/>
</dbReference>